<dbReference type="SMART" id="SM01381">
    <property type="entry name" value="7TM_GPCR_Srsx"/>
    <property type="match status" value="1"/>
</dbReference>
<dbReference type="PROSITE" id="PS50262">
    <property type="entry name" value="G_PROTEIN_RECEP_F1_2"/>
    <property type="match status" value="1"/>
</dbReference>
<dbReference type="PROSITE" id="PS00237">
    <property type="entry name" value="G_PROTEIN_RECEP_F1_1"/>
    <property type="match status" value="1"/>
</dbReference>
<evidence type="ECO:0000256" key="9">
    <source>
        <dbReference type="RuleBase" id="RU000688"/>
    </source>
</evidence>
<evidence type="ECO:0000256" key="3">
    <source>
        <dbReference type="ARBA" id="ARBA00022692"/>
    </source>
</evidence>
<proteinExistence type="inferred from homology"/>
<keyword evidence="8 9" id="KW-0807">Transducer</keyword>
<evidence type="ECO:0000256" key="7">
    <source>
        <dbReference type="ARBA" id="ARBA00023170"/>
    </source>
</evidence>
<name>A0ABY7F0W0_MYAAR</name>
<dbReference type="InterPro" id="IPR000276">
    <property type="entry name" value="GPCR_Rhodpsn"/>
</dbReference>
<dbReference type="PANTHER" id="PTHR22752">
    <property type="entry name" value="G PROTEIN-COUPLED RECEPTOR"/>
    <property type="match status" value="1"/>
</dbReference>
<feature type="transmembrane region" description="Helical" evidence="11">
    <location>
        <begin position="185"/>
        <end position="210"/>
    </location>
</feature>
<evidence type="ECO:0000313" key="14">
    <source>
        <dbReference type="Proteomes" id="UP001164746"/>
    </source>
</evidence>
<evidence type="ECO:0000256" key="10">
    <source>
        <dbReference type="SAM" id="MobiDB-lite"/>
    </source>
</evidence>
<gene>
    <name evidence="13" type="ORF">MAR_005355</name>
</gene>
<feature type="transmembrane region" description="Helical" evidence="11">
    <location>
        <begin position="64"/>
        <end position="88"/>
    </location>
</feature>
<evidence type="ECO:0000256" key="5">
    <source>
        <dbReference type="ARBA" id="ARBA00023040"/>
    </source>
</evidence>
<keyword evidence="2" id="KW-1003">Cell membrane</keyword>
<feature type="domain" description="G-protein coupled receptors family 1 profile" evidence="12">
    <location>
        <begin position="43"/>
        <end position="525"/>
    </location>
</feature>
<feature type="region of interest" description="Disordered" evidence="10">
    <location>
        <begin position="366"/>
        <end position="396"/>
    </location>
</feature>
<keyword evidence="4 11" id="KW-1133">Transmembrane helix</keyword>
<evidence type="ECO:0000256" key="8">
    <source>
        <dbReference type="ARBA" id="ARBA00023224"/>
    </source>
</evidence>
<dbReference type="CDD" id="cd00637">
    <property type="entry name" value="7tm_classA_rhodopsin-like"/>
    <property type="match status" value="1"/>
</dbReference>
<feature type="transmembrane region" description="Helical" evidence="11">
    <location>
        <begin position="143"/>
        <end position="165"/>
    </location>
</feature>
<feature type="transmembrane region" description="Helical" evidence="11">
    <location>
        <begin position="94"/>
        <end position="122"/>
    </location>
</feature>
<evidence type="ECO:0000256" key="4">
    <source>
        <dbReference type="ARBA" id="ARBA00022989"/>
    </source>
</evidence>
<keyword evidence="6 11" id="KW-0472">Membrane</keyword>
<evidence type="ECO:0000256" key="2">
    <source>
        <dbReference type="ARBA" id="ARBA00022475"/>
    </source>
</evidence>
<dbReference type="InterPro" id="IPR017452">
    <property type="entry name" value="GPCR_Rhodpsn_7TM"/>
</dbReference>
<feature type="transmembrane region" description="Helical" evidence="11">
    <location>
        <begin position="506"/>
        <end position="528"/>
    </location>
</feature>
<keyword evidence="14" id="KW-1185">Reference proteome</keyword>
<accession>A0ABY7F0W0</accession>
<dbReference type="PANTHER" id="PTHR22752:SF14">
    <property type="entry name" value="G-PROTEIN COUPLED RECEPTORS FAMILY 1 PROFILE DOMAIN-CONTAINING PROTEIN"/>
    <property type="match status" value="1"/>
</dbReference>
<evidence type="ECO:0000259" key="12">
    <source>
        <dbReference type="PROSITE" id="PS50262"/>
    </source>
</evidence>
<dbReference type="Gene3D" id="1.20.1070.10">
    <property type="entry name" value="Rhodopsin 7-helix transmembrane proteins"/>
    <property type="match status" value="2"/>
</dbReference>
<feature type="transmembrane region" description="Helical" evidence="11">
    <location>
        <begin position="470"/>
        <end position="494"/>
    </location>
</feature>
<evidence type="ECO:0000256" key="6">
    <source>
        <dbReference type="ARBA" id="ARBA00023136"/>
    </source>
</evidence>
<dbReference type="Pfam" id="PF00001">
    <property type="entry name" value="7tm_1"/>
    <property type="match status" value="1"/>
</dbReference>
<keyword evidence="5 9" id="KW-0297">G-protein coupled receptor</keyword>
<protein>
    <submittedName>
        <fullName evidence="13">OAR-like protein</fullName>
    </submittedName>
</protein>
<comment type="similarity">
    <text evidence="9">Belongs to the G-protein coupled receptor 1 family.</text>
</comment>
<evidence type="ECO:0000256" key="1">
    <source>
        <dbReference type="ARBA" id="ARBA00004651"/>
    </source>
</evidence>
<evidence type="ECO:0000313" key="13">
    <source>
        <dbReference type="EMBL" id="WAR15250.1"/>
    </source>
</evidence>
<comment type="subcellular location">
    <subcellularLocation>
        <location evidence="1">Cell membrane</location>
        <topology evidence="1">Multi-pass membrane protein</topology>
    </subcellularLocation>
</comment>
<dbReference type="EMBL" id="CP111020">
    <property type="protein sequence ID" value="WAR15250.1"/>
    <property type="molecule type" value="Genomic_DNA"/>
</dbReference>
<sequence length="554" mass="61943">MSNSGNITTQTTVALTTTEDIPTTNRVIEGMVLSLLISVSFIGNLSLWIVVLRSRALRTLTSMFILGLSSADLLVATVNMPLTVYTIVMGEWNLGYNACVLAGFINMLTLVTSVLSLCNISLNRYVMVCHPSKFKNIYTVRNAVLMIIGVVTLSILLSAPPLIGWSEYVYTPTHSLCFADWVNHMSYAFFMIGCCFGIPFSVMTVCNICIVRTVRNSRLRVRTNSRNLNSLEMKDSCLRRTRHSTIRKDVSTTHENEKVAGFDSSSLTISGIQSMNSNGKMYESIEKDISIIEMDDETAESEADNKYHELETFHNTINDKNKNMTQESNETKKDDIVVQVTEKSFDTLKESDFGCIKTIQDQTFTGSTFLTKPSGPENNSAMDSSSTSNTNSQYDQNTGPLVKDYSLLDPCLKSSAEQWHQNLRRRSTASKPTSTMSIKTKLSSSVAINPSRLVSMRKTPPLRRREELRLALSLTVVVVVFVICWLPYCISMILSIFASGKVPREFHMFTLLIGYANSGCNPIIYGVMNKRFKVGFKRLFCFWRKSSDSSVSSA</sequence>
<keyword evidence="7 9" id="KW-0675">Receptor</keyword>
<reference evidence="13" key="1">
    <citation type="submission" date="2022-11" db="EMBL/GenBank/DDBJ databases">
        <title>Centuries of genome instability and evolution in soft-shell clam transmissible cancer (bioRxiv).</title>
        <authorList>
            <person name="Hart S.F.M."/>
            <person name="Yonemitsu M.A."/>
            <person name="Giersch R.M."/>
            <person name="Beal B.F."/>
            <person name="Arriagada G."/>
            <person name="Davis B.W."/>
            <person name="Ostrander E.A."/>
            <person name="Goff S.P."/>
            <person name="Metzger M.J."/>
        </authorList>
    </citation>
    <scope>NUCLEOTIDE SEQUENCE</scope>
    <source>
        <strain evidence="13">MELC-2E11</strain>
        <tissue evidence="13">Siphon/mantle</tissue>
    </source>
</reference>
<organism evidence="13 14">
    <name type="scientific">Mya arenaria</name>
    <name type="common">Soft-shell clam</name>
    <dbReference type="NCBI Taxonomy" id="6604"/>
    <lineage>
        <taxon>Eukaryota</taxon>
        <taxon>Metazoa</taxon>
        <taxon>Spiralia</taxon>
        <taxon>Lophotrochozoa</taxon>
        <taxon>Mollusca</taxon>
        <taxon>Bivalvia</taxon>
        <taxon>Autobranchia</taxon>
        <taxon>Heteroconchia</taxon>
        <taxon>Euheterodonta</taxon>
        <taxon>Imparidentia</taxon>
        <taxon>Neoheterodontei</taxon>
        <taxon>Myida</taxon>
        <taxon>Myoidea</taxon>
        <taxon>Myidae</taxon>
        <taxon>Mya</taxon>
    </lineage>
</organism>
<evidence type="ECO:0000256" key="11">
    <source>
        <dbReference type="SAM" id="Phobius"/>
    </source>
</evidence>
<dbReference type="PRINTS" id="PR00237">
    <property type="entry name" value="GPCRRHODOPSN"/>
</dbReference>
<feature type="transmembrane region" description="Helical" evidence="11">
    <location>
        <begin position="31"/>
        <end position="52"/>
    </location>
</feature>
<keyword evidence="3 9" id="KW-0812">Transmembrane</keyword>
<dbReference type="Proteomes" id="UP001164746">
    <property type="component" value="Chromosome 9"/>
</dbReference>
<dbReference type="SUPFAM" id="SSF81321">
    <property type="entry name" value="Family A G protein-coupled receptor-like"/>
    <property type="match status" value="1"/>
</dbReference>